<dbReference type="Proteomes" id="UP001151760">
    <property type="component" value="Unassembled WGS sequence"/>
</dbReference>
<reference evidence="2" key="2">
    <citation type="submission" date="2022-01" db="EMBL/GenBank/DDBJ databases">
        <authorList>
            <person name="Yamashiro T."/>
            <person name="Shiraishi A."/>
            <person name="Satake H."/>
            <person name="Nakayama K."/>
        </authorList>
    </citation>
    <scope>NUCLEOTIDE SEQUENCE</scope>
</reference>
<dbReference type="EMBL" id="BQNB010017864">
    <property type="protein sequence ID" value="GJT68049.1"/>
    <property type="molecule type" value="Genomic_DNA"/>
</dbReference>
<proteinExistence type="predicted"/>
<comment type="caution">
    <text evidence="2">The sequence shown here is derived from an EMBL/GenBank/DDBJ whole genome shotgun (WGS) entry which is preliminary data.</text>
</comment>
<protein>
    <submittedName>
        <fullName evidence="2">Uncharacterized protein</fullName>
    </submittedName>
</protein>
<evidence type="ECO:0000313" key="2">
    <source>
        <dbReference type="EMBL" id="GJT68049.1"/>
    </source>
</evidence>
<gene>
    <name evidence="2" type="ORF">Tco_1019529</name>
</gene>
<feature type="compositionally biased region" description="Polar residues" evidence="1">
    <location>
        <begin position="188"/>
        <end position="197"/>
    </location>
</feature>
<evidence type="ECO:0000256" key="1">
    <source>
        <dbReference type="SAM" id="MobiDB-lite"/>
    </source>
</evidence>
<sequence length="333" mass="36513">MFGVNDLEGDEVLVESEGVVKIAEERINVVEEVADIIDTVKLVSVAGENINVASIPVSVAATTVTTADELTLAQALAELKSARPPTQGISFTEPSEATTTTTTTITAAPKPPQYARRSRVVAAFIRCPVLNHSRSEREERWRLQEHPIGNNVQGQFMMGATTGSQSRTTDKPAPVTSQAVQRKDGCSGSDSQNTQPGVTVARKKRWYMISNTFSVDSVQRLTRVLLAKAQISGKQAQKHEERDCTPLQRECRLRVVAELKHGDLFNSANIISRYLLNPGVSKEVKRSYLATAEKGLPDALDRDRVPNIVSRLNGMDMSNIARNQSKTNTRTDE</sequence>
<evidence type="ECO:0000313" key="3">
    <source>
        <dbReference type="Proteomes" id="UP001151760"/>
    </source>
</evidence>
<reference evidence="2" key="1">
    <citation type="journal article" date="2022" name="Int. J. Mol. Sci.">
        <title>Draft Genome of Tanacetum Coccineum: Genomic Comparison of Closely Related Tanacetum-Family Plants.</title>
        <authorList>
            <person name="Yamashiro T."/>
            <person name="Shiraishi A."/>
            <person name="Nakayama K."/>
            <person name="Satake H."/>
        </authorList>
    </citation>
    <scope>NUCLEOTIDE SEQUENCE</scope>
</reference>
<organism evidence="2 3">
    <name type="scientific">Tanacetum coccineum</name>
    <dbReference type="NCBI Taxonomy" id="301880"/>
    <lineage>
        <taxon>Eukaryota</taxon>
        <taxon>Viridiplantae</taxon>
        <taxon>Streptophyta</taxon>
        <taxon>Embryophyta</taxon>
        <taxon>Tracheophyta</taxon>
        <taxon>Spermatophyta</taxon>
        <taxon>Magnoliopsida</taxon>
        <taxon>eudicotyledons</taxon>
        <taxon>Gunneridae</taxon>
        <taxon>Pentapetalae</taxon>
        <taxon>asterids</taxon>
        <taxon>campanulids</taxon>
        <taxon>Asterales</taxon>
        <taxon>Asteraceae</taxon>
        <taxon>Asteroideae</taxon>
        <taxon>Anthemideae</taxon>
        <taxon>Anthemidinae</taxon>
        <taxon>Tanacetum</taxon>
    </lineage>
</organism>
<name>A0ABQ5FXL5_9ASTR</name>
<keyword evidence="3" id="KW-1185">Reference proteome</keyword>
<feature type="region of interest" description="Disordered" evidence="1">
    <location>
        <begin position="162"/>
        <end position="197"/>
    </location>
</feature>
<accession>A0ABQ5FXL5</accession>